<name>A0A7W9VVS0_9HYPH</name>
<evidence type="ECO:0000259" key="5">
    <source>
        <dbReference type="Pfam" id="PF25994"/>
    </source>
</evidence>
<dbReference type="EMBL" id="JACHEU010000004">
    <property type="protein sequence ID" value="MBB6014164.1"/>
    <property type="molecule type" value="Genomic_DNA"/>
</dbReference>
<feature type="domain" description="AprE-like long alpha-helical hairpin" evidence="5">
    <location>
        <begin position="196"/>
        <end position="372"/>
    </location>
</feature>
<organism evidence="6 7">
    <name type="scientific">Aquamicrobium lusatiense</name>
    <dbReference type="NCBI Taxonomy" id="89772"/>
    <lineage>
        <taxon>Bacteria</taxon>
        <taxon>Pseudomonadati</taxon>
        <taxon>Pseudomonadota</taxon>
        <taxon>Alphaproteobacteria</taxon>
        <taxon>Hyphomicrobiales</taxon>
        <taxon>Phyllobacteriaceae</taxon>
        <taxon>Aquamicrobium</taxon>
    </lineage>
</organism>
<evidence type="ECO:0000313" key="6">
    <source>
        <dbReference type="EMBL" id="MBB6014164.1"/>
    </source>
</evidence>
<accession>A0A7W9VVS0</accession>
<evidence type="ECO:0000259" key="4">
    <source>
        <dbReference type="Pfam" id="PF02563"/>
    </source>
</evidence>
<evidence type="ECO:0000313" key="7">
    <source>
        <dbReference type="Proteomes" id="UP000533306"/>
    </source>
</evidence>
<dbReference type="GO" id="GO:0015159">
    <property type="term" value="F:polysaccharide transmembrane transporter activity"/>
    <property type="evidence" value="ECO:0007669"/>
    <property type="project" value="InterPro"/>
</dbReference>
<dbReference type="InterPro" id="IPR049712">
    <property type="entry name" value="Poly_export"/>
</dbReference>
<keyword evidence="2" id="KW-0175">Coiled coil</keyword>
<dbReference type="InterPro" id="IPR003715">
    <property type="entry name" value="Poly_export_N"/>
</dbReference>
<dbReference type="PANTHER" id="PTHR33619">
    <property type="entry name" value="POLYSACCHARIDE EXPORT PROTEIN GFCE-RELATED"/>
    <property type="match status" value="1"/>
</dbReference>
<evidence type="ECO:0000256" key="2">
    <source>
        <dbReference type="SAM" id="Coils"/>
    </source>
</evidence>
<feature type="coiled-coil region" evidence="2">
    <location>
        <begin position="247"/>
        <end position="274"/>
    </location>
</feature>
<keyword evidence="7" id="KW-1185">Reference proteome</keyword>
<keyword evidence="1" id="KW-0732">Signal</keyword>
<proteinExistence type="predicted"/>
<dbReference type="InterPro" id="IPR058781">
    <property type="entry name" value="HH_AprE-like"/>
</dbReference>
<evidence type="ECO:0000256" key="3">
    <source>
        <dbReference type="SAM" id="MobiDB-lite"/>
    </source>
</evidence>
<gene>
    <name evidence="6" type="ORF">HNR59_003558</name>
</gene>
<protein>
    <submittedName>
        <fullName evidence="6">Polysaccharide export outer membrane protein</fullName>
    </submittedName>
</protein>
<dbReference type="Pfam" id="PF25994">
    <property type="entry name" value="HH_AprE"/>
    <property type="match status" value="1"/>
</dbReference>
<feature type="domain" description="Polysaccharide export protein N-terminal" evidence="4">
    <location>
        <begin position="46"/>
        <end position="133"/>
    </location>
</feature>
<sequence length="474" mass="51778">MRFTSFPSRPHLKRPQPASGKAASRPGMILSICVASAALVLGMAPAQGEEYRLGAQDRVRIKVFEWRASRDTVFEWTALNDVFIVSSSGALSLPLAGEVGAAGRTTAELASAIGDSLVRNMGLGRKPDTAVEVVQYRPFYILGQVTQSGEFAYRPGLTVMQALGIAGGIRLREERMDRYEREIIQGQGEAKLIGLNRINLLARKARLGAELAQAASVDFPPQLVAISDDDEVALLMRQEESIFKARREGIETQIRALRNLRDFLEKEVTSLGAQLVFLDKQVELVQKELGSVASLVERGLAAAPRELSLERALAQIQSERLAAETSLLRSRQEISRTEIQIIEMQDTRRNEITNALRDTQIELDALDRKAETTARLIFESELAAPRLMARRASMEQAEPIYTIYRPAADGSILEIAATMASPVLPGDTVKVEIPMPPEYLKAIGSQADAPETTLNPASVEMGSAKIAGADSTAR</sequence>
<dbReference type="Gene3D" id="3.10.560.10">
    <property type="entry name" value="Outer membrane lipoprotein wza domain like"/>
    <property type="match status" value="1"/>
</dbReference>
<dbReference type="AlphaFoldDB" id="A0A7W9VVS0"/>
<comment type="caution">
    <text evidence="6">The sequence shown here is derived from an EMBL/GenBank/DDBJ whole genome shotgun (WGS) entry which is preliminary data.</text>
</comment>
<dbReference type="Gene3D" id="3.30.1950.10">
    <property type="entry name" value="wza like domain"/>
    <property type="match status" value="1"/>
</dbReference>
<dbReference type="Pfam" id="PF02563">
    <property type="entry name" value="Poly_export"/>
    <property type="match status" value="1"/>
</dbReference>
<dbReference type="Proteomes" id="UP000533306">
    <property type="component" value="Unassembled WGS sequence"/>
</dbReference>
<reference evidence="6 7" key="1">
    <citation type="submission" date="2020-08" db="EMBL/GenBank/DDBJ databases">
        <title>Genomic Encyclopedia of Type Strains, Phase IV (KMG-IV): sequencing the most valuable type-strain genomes for metagenomic binning, comparative biology and taxonomic classification.</title>
        <authorList>
            <person name="Goeker M."/>
        </authorList>
    </citation>
    <scope>NUCLEOTIDE SEQUENCE [LARGE SCALE GENOMIC DNA]</scope>
    <source>
        <strain evidence="6 7">DSM 11099</strain>
    </source>
</reference>
<dbReference type="PANTHER" id="PTHR33619:SF3">
    <property type="entry name" value="POLYSACCHARIDE EXPORT PROTEIN GFCE-RELATED"/>
    <property type="match status" value="1"/>
</dbReference>
<evidence type="ECO:0000256" key="1">
    <source>
        <dbReference type="ARBA" id="ARBA00022729"/>
    </source>
</evidence>
<feature type="region of interest" description="Disordered" evidence="3">
    <location>
        <begin position="1"/>
        <end position="23"/>
    </location>
</feature>